<organism evidence="1 2">
    <name type="scientific">Paenibacillus alba</name>
    <dbReference type="NCBI Taxonomy" id="1197127"/>
    <lineage>
        <taxon>Bacteria</taxon>
        <taxon>Bacillati</taxon>
        <taxon>Bacillota</taxon>
        <taxon>Bacilli</taxon>
        <taxon>Bacillales</taxon>
        <taxon>Paenibacillaceae</taxon>
        <taxon>Paenibacillus</taxon>
    </lineage>
</organism>
<accession>A0ABU6G5B1</accession>
<dbReference type="RefSeq" id="WP_326073431.1">
    <property type="nucleotide sequence ID" value="NZ_JARLKY010000050.1"/>
</dbReference>
<dbReference type="EMBL" id="JARLKY010000050">
    <property type="protein sequence ID" value="MEC0229367.1"/>
    <property type="molecule type" value="Genomic_DNA"/>
</dbReference>
<evidence type="ECO:0008006" key="3">
    <source>
        <dbReference type="Google" id="ProtNLM"/>
    </source>
</evidence>
<dbReference type="Proteomes" id="UP001338137">
    <property type="component" value="Unassembled WGS sequence"/>
</dbReference>
<evidence type="ECO:0000313" key="2">
    <source>
        <dbReference type="Proteomes" id="UP001338137"/>
    </source>
</evidence>
<comment type="caution">
    <text evidence="1">The sequence shown here is derived from an EMBL/GenBank/DDBJ whole genome shotgun (WGS) entry which is preliminary data.</text>
</comment>
<keyword evidence="2" id="KW-1185">Reference proteome</keyword>
<gene>
    <name evidence="1" type="ORF">P4I72_19765</name>
</gene>
<name>A0ABU6G5B1_9BACL</name>
<proteinExistence type="predicted"/>
<sequence length="170" mass="19326">MKKTLSFSAWILPLLILLYWVITSSIHSYATIEEAIISEGKNVNSILYLEKTDSGTIVFYTIANDKQSWVGAGLVKENYFGWHWVNGGLYSSDIKQDLYSNYLPSISLLYGEIKNGKVDEIKVANGKIYDAKIIKANGTLLWFVYPLRVEGKYIDIKANSNPPIDMRYEL</sequence>
<protein>
    <recommendedName>
        <fullName evidence="3">DUF5590 domain-containing protein</fullName>
    </recommendedName>
</protein>
<reference evidence="1 2" key="1">
    <citation type="submission" date="2023-03" db="EMBL/GenBank/DDBJ databases">
        <title>Bacillus Genome Sequencing.</title>
        <authorList>
            <person name="Dunlap C."/>
        </authorList>
    </citation>
    <scope>NUCLEOTIDE SEQUENCE [LARGE SCALE GENOMIC DNA]</scope>
    <source>
        <strain evidence="1 2">BD-533</strain>
    </source>
</reference>
<evidence type="ECO:0000313" key="1">
    <source>
        <dbReference type="EMBL" id="MEC0229367.1"/>
    </source>
</evidence>